<feature type="compositionally biased region" description="Polar residues" evidence="1">
    <location>
        <begin position="63"/>
        <end position="74"/>
    </location>
</feature>
<evidence type="ECO:0000256" key="1">
    <source>
        <dbReference type="SAM" id="MobiDB-lite"/>
    </source>
</evidence>
<feature type="compositionally biased region" description="Polar residues" evidence="1">
    <location>
        <begin position="93"/>
        <end position="103"/>
    </location>
</feature>
<evidence type="ECO:0000313" key="3">
    <source>
        <dbReference type="Proteomes" id="UP000005237"/>
    </source>
</evidence>
<organism evidence="2 3">
    <name type="scientific">Caenorhabditis japonica</name>
    <dbReference type="NCBI Taxonomy" id="281687"/>
    <lineage>
        <taxon>Eukaryota</taxon>
        <taxon>Metazoa</taxon>
        <taxon>Ecdysozoa</taxon>
        <taxon>Nematoda</taxon>
        <taxon>Chromadorea</taxon>
        <taxon>Rhabditida</taxon>
        <taxon>Rhabditina</taxon>
        <taxon>Rhabditomorpha</taxon>
        <taxon>Rhabditoidea</taxon>
        <taxon>Rhabditidae</taxon>
        <taxon>Peloderinae</taxon>
        <taxon>Caenorhabditis</taxon>
    </lineage>
</organism>
<dbReference type="AlphaFoldDB" id="A0A8R1DSS5"/>
<protein>
    <submittedName>
        <fullName evidence="2">Uncharacterized protein</fullName>
    </submittedName>
</protein>
<name>A0A8R1DSS5_CAEJA</name>
<proteinExistence type="predicted"/>
<sequence>MFPFLAPIRSANHISQQGTQHYVEITFLADSPYASRAPSTQGSVVAVNAKIPSLRNLDDAETETVSNKSRSSEGLNKLASRPNSRISAAIKKTSVSSLPTSARSEGKSSPVPVKDCVPAPTRHKNKGLEMSSAMMDIFGGGGGSSSFPTPPVAENRDSTSVNRANAGQNLSQPGPEWFEGFDRMDMTGIAIWLLAVKYG</sequence>
<accession>A0A8R1DSS5</accession>
<feature type="region of interest" description="Disordered" evidence="1">
    <location>
        <begin position="59"/>
        <end position="124"/>
    </location>
</feature>
<keyword evidence="3" id="KW-1185">Reference proteome</keyword>
<evidence type="ECO:0000313" key="2">
    <source>
        <dbReference type="EnsemblMetazoa" id="CJA10481.1"/>
    </source>
</evidence>
<dbReference type="Proteomes" id="UP000005237">
    <property type="component" value="Unassembled WGS sequence"/>
</dbReference>
<dbReference type="EnsemblMetazoa" id="CJA10481.1">
    <property type="protein sequence ID" value="CJA10481.1"/>
    <property type="gene ID" value="WBGene00129685"/>
</dbReference>
<reference evidence="2" key="2">
    <citation type="submission" date="2022-06" db="UniProtKB">
        <authorList>
            <consortium name="EnsemblMetazoa"/>
        </authorList>
    </citation>
    <scope>IDENTIFICATION</scope>
    <source>
        <strain evidence="2">DF5081</strain>
    </source>
</reference>
<reference evidence="3" key="1">
    <citation type="submission" date="2010-08" db="EMBL/GenBank/DDBJ databases">
        <authorList>
            <consortium name="Caenorhabditis japonica Sequencing Consortium"/>
            <person name="Wilson R.K."/>
        </authorList>
    </citation>
    <scope>NUCLEOTIDE SEQUENCE [LARGE SCALE GENOMIC DNA]</scope>
    <source>
        <strain evidence="3">DF5081</strain>
    </source>
</reference>